<dbReference type="InterPro" id="IPR023509">
    <property type="entry name" value="DTD-like_sf"/>
</dbReference>
<dbReference type="SUPFAM" id="SSF69500">
    <property type="entry name" value="DTD-like"/>
    <property type="match status" value="1"/>
</dbReference>
<reference evidence="4" key="1">
    <citation type="submission" date="2019-05" db="EMBL/GenBank/DDBJ databases">
        <title>Complete genome sequencing of Dialister sp. strain 5BBH33.</title>
        <authorList>
            <person name="Sakamoto M."/>
            <person name="Murakami T."/>
            <person name="Mori H."/>
        </authorList>
    </citation>
    <scope>NUCLEOTIDE SEQUENCE [LARGE SCALE GENOMIC DNA]</scope>
    <source>
        <strain evidence="4">5BBH33</strain>
    </source>
</reference>
<keyword evidence="4" id="KW-1185">Reference proteome</keyword>
<gene>
    <name evidence="2 3" type="primary">dtd</name>
    <name evidence="3" type="ORF">Dia5BBH33_08060</name>
</gene>
<comment type="catalytic activity">
    <reaction evidence="2">
        <text>a D-aminoacyl-tRNA + H2O = a tRNA + a D-alpha-amino acid + H(+)</text>
        <dbReference type="Rhea" id="RHEA:13953"/>
        <dbReference type="Rhea" id="RHEA-COMP:10123"/>
        <dbReference type="Rhea" id="RHEA-COMP:10124"/>
        <dbReference type="ChEBI" id="CHEBI:15377"/>
        <dbReference type="ChEBI" id="CHEBI:15378"/>
        <dbReference type="ChEBI" id="CHEBI:59871"/>
        <dbReference type="ChEBI" id="CHEBI:78442"/>
        <dbReference type="ChEBI" id="CHEBI:79333"/>
        <dbReference type="EC" id="3.1.1.96"/>
    </reaction>
</comment>
<comment type="function">
    <text evidence="2">An aminoacyl-tRNA editing enzyme that deacylates mischarged D-aminoacyl-tRNAs. Also deacylates mischarged glycyl-tRNA(Ala), protecting cells against glycine mischarging by AlaRS. Acts via tRNA-based rather than protein-based catalysis; rejects L-amino acids rather than detecting D-amino acids in the active site. By recycling D-aminoacyl-tRNA to D-amino acids and free tRNA molecules, this enzyme counteracts the toxicity associated with the formation of D-aminoacyl-tRNA entities in vivo and helps enforce protein L-homochirality.</text>
</comment>
<dbReference type="GO" id="GO:0019478">
    <property type="term" value="P:D-amino acid catabolic process"/>
    <property type="evidence" value="ECO:0007669"/>
    <property type="project" value="UniProtKB-UniRule"/>
</dbReference>
<dbReference type="GO" id="GO:0000049">
    <property type="term" value="F:tRNA binding"/>
    <property type="evidence" value="ECO:0007669"/>
    <property type="project" value="UniProtKB-UniRule"/>
</dbReference>
<dbReference type="CDD" id="cd00563">
    <property type="entry name" value="Dtyr_deacylase"/>
    <property type="match status" value="1"/>
</dbReference>
<dbReference type="OrthoDB" id="9801395at2"/>
<dbReference type="GO" id="GO:0005737">
    <property type="term" value="C:cytoplasm"/>
    <property type="evidence" value="ECO:0007669"/>
    <property type="project" value="UniProtKB-SubCell"/>
</dbReference>
<evidence type="ECO:0000256" key="1">
    <source>
        <dbReference type="ARBA" id="ARBA00009673"/>
    </source>
</evidence>
<keyword evidence="2" id="KW-0820">tRNA-binding</keyword>
<dbReference type="KEGG" id="dho:Dia5BBH33_08060"/>
<dbReference type="HAMAP" id="MF_00518">
    <property type="entry name" value="Deacylase_Dtd"/>
    <property type="match status" value="1"/>
</dbReference>
<keyword evidence="2" id="KW-0963">Cytoplasm</keyword>
<dbReference type="NCBIfam" id="TIGR00256">
    <property type="entry name" value="D-aminoacyl-tRNA deacylase"/>
    <property type="match status" value="1"/>
</dbReference>
<evidence type="ECO:0000313" key="4">
    <source>
        <dbReference type="Proteomes" id="UP000320585"/>
    </source>
</evidence>
<dbReference type="PANTHER" id="PTHR10472">
    <property type="entry name" value="D-TYROSYL-TRNA TYR DEACYLASE"/>
    <property type="match status" value="1"/>
</dbReference>
<dbReference type="GeneID" id="92716026"/>
<protein>
    <recommendedName>
        <fullName evidence="2">D-aminoacyl-tRNA deacylase</fullName>
        <shortName evidence="2">DTD</shortName>
        <ecNumber evidence="2">3.1.1.96</ecNumber>
    </recommendedName>
    <alternativeName>
        <fullName evidence="2">Gly-tRNA(Ala) deacylase</fullName>
        <ecNumber evidence="2">3.1.1.-</ecNumber>
    </alternativeName>
</protein>
<accession>A0A8D4UU30</accession>
<comment type="similarity">
    <text evidence="1 2">Belongs to the DTD family.</text>
</comment>
<dbReference type="PANTHER" id="PTHR10472:SF5">
    <property type="entry name" value="D-AMINOACYL-TRNA DEACYLASE 1"/>
    <property type="match status" value="1"/>
</dbReference>
<keyword evidence="2" id="KW-0378">Hydrolase</keyword>
<evidence type="ECO:0000256" key="2">
    <source>
        <dbReference type="HAMAP-Rule" id="MF_00518"/>
    </source>
</evidence>
<dbReference type="AlphaFoldDB" id="A0A8D4UU30"/>
<dbReference type="Gene3D" id="3.50.80.10">
    <property type="entry name" value="D-tyrosyl-tRNA(Tyr) deacylase"/>
    <property type="match status" value="1"/>
</dbReference>
<dbReference type="InterPro" id="IPR003732">
    <property type="entry name" value="Daa-tRNA_deacyls_DTD"/>
</dbReference>
<dbReference type="GO" id="GO:0106026">
    <property type="term" value="F:Gly-tRNA(Ala) deacylase activity"/>
    <property type="evidence" value="ECO:0007669"/>
    <property type="project" value="UniProtKB-UniRule"/>
</dbReference>
<organism evidence="3 4">
    <name type="scientific">Dialister hominis</name>
    <dbReference type="NCBI Taxonomy" id="2582419"/>
    <lineage>
        <taxon>Bacteria</taxon>
        <taxon>Bacillati</taxon>
        <taxon>Bacillota</taxon>
        <taxon>Negativicutes</taxon>
        <taxon>Veillonellales</taxon>
        <taxon>Veillonellaceae</taxon>
        <taxon>Dialister</taxon>
    </lineage>
</organism>
<comment type="catalytic activity">
    <reaction evidence="2">
        <text>glycyl-tRNA(Ala) + H2O = tRNA(Ala) + glycine + H(+)</text>
        <dbReference type="Rhea" id="RHEA:53744"/>
        <dbReference type="Rhea" id="RHEA-COMP:9657"/>
        <dbReference type="Rhea" id="RHEA-COMP:13640"/>
        <dbReference type="ChEBI" id="CHEBI:15377"/>
        <dbReference type="ChEBI" id="CHEBI:15378"/>
        <dbReference type="ChEBI" id="CHEBI:57305"/>
        <dbReference type="ChEBI" id="CHEBI:78442"/>
        <dbReference type="ChEBI" id="CHEBI:78522"/>
    </reaction>
</comment>
<proteinExistence type="inferred from homology"/>
<dbReference type="FunFam" id="3.50.80.10:FF:000001">
    <property type="entry name" value="D-aminoacyl-tRNA deacylase"/>
    <property type="match status" value="1"/>
</dbReference>
<dbReference type="EC" id="3.1.1.-" evidence="2"/>
<comment type="subcellular location">
    <subcellularLocation>
        <location evidence="2">Cytoplasm</location>
    </subcellularLocation>
</comment>
<dbReference type="EMBL" id="AP019697">
    <property type="protein sequence ID" value="BBK24871.1"/>
    <property type="molecule type" value="Genomic_DNA"/>
</dbReference>
<evidence type="ECO:0000313" key="3">
    <source>
        <dbReference type="EMBL" id="BBK24871.1"/>
    </source>
</evidence>
<keyword evidence="2" id="KW-0694">RNA-binding</keyword>
<feature type="short sequence motif" description="Gly-cisPro motif, important for rejection of L-amino acids" evidence="2">
    <location>
        <begin position="137"/>
        <end position="138"/>
    </location>
</feature>
<dbReference type="Pfam" id="PF02580">
    <property type="entry name" value="Tyr_Deacylase"/>
    <property type="match status" value="1"/>
</dbReference>
<dbReference type="Proteomes" id="UP000320585">
    <property type="component" value="Chromosome"/>
</dbReference>
<dbReference type="GO" id="GO:0051500">
    <property type="term" value="F:D-tyrosyl-tRNA(Tyr) deacylase activity"/>
    <property type="evidence" value="ECO:0007669"/>
    <property type="project" value="TreeGrafter"/>
</dbReference>
<comment type="subunit">
    <text evidence="2">Homodimer.</text>
</comment>
<sequence length="149" mass="17012">MRAVVQRCNWCKITLENGEVSETGKGLVVLLGVGKEDNDNDVNYIADKVMNMRVFEDENQKMNLSLKDVNGELAIVSQFTLYGDMRKGRRPSFFEAEAPERANELYNQLVERCRDSGVHVKTGEFQTYMKINLENDGPVTILLDSKRNF</sequence>
<dbReference type="RefSeq" id="WP_108849774.1">
    <property type="nucleotide sequence ID" value="NZ_AP019697.1"/>
</dbReference>
<dbReference type="EC" id="3.1.1.96" evidence="2"/>
<dbReference type="GO" id="GO:0043908">
    <property type="term" value="F:Ser(Gly)-tRNA(Ala) hydrolase activity"/>
    <property type="evidence" value="ECO:0007669"/>
    <property type="project" value="UniProtKB-UniRule"/>
</dbReference>
<name>A0A8D4UU30_9FIRM</name>
<comment type="domain">
    <text evidence="2">A Gly-cisPro motif from one monomer fits into the active site of the other monomer to allow specific chiral rejection of L-amino acids.</text>
</comment>